<evidence type="ECO:0000313" key="1">
    <source>
        <dbReference type="EMBL" id="KAK6539454.1"/>
    </source>
</evidence>
<reference evidence="1 2" key="1">
    <citation type="submission" date="2019-10" db="EMBL/GenBank/DDBJ databases">
        <authorList>
            <person name="Palmer J.M."/>
        </authorList>
    </citation>
    <scope>NUCLEOTIDE SEQUENCE [LARGE SCALE GENOMIC DNA]</scope>
    <source>
        <strain evidence="1 2">TWF694</strain>
    </source>
</reference>
<comment type="caution">
    <text evidence="1">The sequence shown here is derived from an EMBL/GenBank/DDBJ whole genome shotgun (WGS) entry which is preliminary data.</text>
</comment>
<gene>
    <name evidence="1" type="ORF">TWF694_009678</name>
</gene>
<keyword evidence="2" id="KW-1185">Reference proteome</keyword>
<accession>A0AAV9XBJ0</accession>
<evidence type="ECO:0000313" key="2">
    <source>
        <dbReference type="Proteomes" id="UP001365542"/>
    </source>
</evidence>
<dbReference type="EMBL" id="JAVHJO010000006">
    <property type="protein sequence ID" value="KAK6539454.1"/>
    <property type="molecule type" value="Genomic_DNA"/>
</dbReference>
<organism evidence="1 2">
    <name type="scientific">Orbilia ellipsospora</name>
    <dbReference type="NCBI Taxonomy" id="2528407"/>
    <lineage>
        <taxon>Eukaryota</taxon>
        <taxon>Fungi</taxon>
        <taxon>Dikarya</taxon>
        <taxon>Ascomycota</taxon>
        <taxon>Pezizomycotina</taxon>
        <taxon>Orbiliomycetes</taxon>
        <taxon>Orbiliales</taxon>
        <taxon>Orbiliaceae</taxon>
        <taxon>Orbilia</taxon>
    </lineage>
</organism>
<sequence length="351" mass="39108">MSLISSTGTACTPWVIYKCWPSTSWPPSSYTRLNLNHLVNITGNQIPPVEPRPLKKIRTDPFYATSDLQVDDLYNLPTNFQIPQIQVKDEEYFANSADDEGHIRGPSAVQADTPEDPPLAHFESYIPFNKEEEVESFLPPLPVSPLRIPSEITERLLQDACDISLDPLYDIEMLTLEDELDDVVPKDTTSYPLVRYLEDRGTSRLSQTPSINRPDIIRSTAPIDIQTELQRLESDISDALEGMNIATADTTEAHARVSPEGSKDLAEDETVRFCEAEEDDDIFTLDGVEAVVFGPRNISSELESWISESSLIVGRSLKPLTGCVALASSNGFQEKQVHVPQGRKRKASTCQ</sequence>
<name>A0AAV9XBJ0_9PEZI</name>
<proteinExistence type="predicted"/>
<dbReference type="AlphaFoldDB" id="A0AAV9XBJ0"/>
<dbReference type="Proteomes" id="UP001365542">
    <property type="component" value="Unassembled WGS sequence"/>
</dbReference>
<protein>
    <submittedName>
        <fullName evidence="1">Uncharacterized protein</fullName>
    </submittedName>
</protein>